<evidence type="ECO:0000256" key="2">
    <source>
        <dbReference type="ARBA" id="ARBA00023002"/>
    </source>
</evidence>
<dbReference type="PANTHER" id="PTHR43669:SF3">
    <property type="entry name" value="ALCOHOL DEHYDROGENASE, PUTATIVE (AFU_ORTHOLOGUE AFUA_3G03445)-RELATED"/>
    <property type="match status" value="1"/>
</dbReference>
<keyword evidence="2" id="KW-0560">Oxidoreductase</keyword>
<sequence length="278" mass="29396">MIHNRSGKEPQRKVAVVTGAGSGLGRLFSQELAKKGWSIVAVGRTRETLEETIATLDSDTSVDSTATFDSGTSFNNGSSSDNTDTPSTQTTPLHLPLVCDIGDEMGVIKMFEQATATFGRLDLLVNNAGAPGPTGEIHTINIDDFDRTVRTNLRGAFLCTQRAFAWMKDHGGGRIINNGSIAATRPRPAAATYAATKAAIASLTVSTNLDGRPYNIRATELDIGNARTDLLGSFTSSEPMFDATRAAQLLASVAELPLDVCVDQLTMTAAGMPFLGRG</sequence>
<reference evidence="5 6" key="1">
    <citation type="journal article" date="2012" name="BMC Genomics">
        <title>Complete genome sequence, lifestyle, and multi-drug resistance of the human pathogen Corynebacterium resistens DSM 45100 isolated from blood samples of a leukemia patient.</title>
        <authorList>
            <person name="Schroder J."/>
            <person name="Maus I."/>
            <person name="Meyer K."/>
            <person name="Wordemann S."/>
            <person name="Blom J."/>
            <person name="Jaenicke S."/>
            <person name="Schneider J."/>
            <person name="Trost E."/>
            <person name="Tauch A."/>
        </authorList>
    </citation>
    <scope>NUCLEOTIDE SEQUENCE [LARGE SCALE GENOMIC DNA]</scope>
    <source>
        <strain evidence="6">DSM 45100 / JCM 12819 / CCUG 50093 / GTC 2026 / SICGH 158</strain>
    </source>
</reference>
<gene>
    <name evidence="5" type="ordered locus">CRES_1357</name>
</gene>
<evidence type="ECO:0000256" key="4">
    <source>
        <dbReference type="SAM" id="MobiDB-lite"/>
    </source>
</evidence>
<dbReference type="SUPFAM" id="SSF51735">
    <property type="entry name" value="NAD(P)-binding Rossmann-fold domains"/>
    <property type="match status" value="1"/>
</dbReference>
<dbReference type="EMBL" id="CP002857">
    <property type="protein sequence ID" value="AEI09712.1"/>
    <property type="molecule type" value="Genomic_DNA"/>
</dbReference>
<keyword evidence="6" id="KW-1185">Reference proteome</keyword>
<dbReference type="eggNOG" id="COG4221">
    <property type="taxonomic scope" value="Bacteria"/>
</dbReference>
<dbReference type="PRINTS" id="PR00080">
    <property type="entry name" value="SDRFAMILY"/>
</dbReference>
<proteinExistence type="inferred from homology"/>
<dbReference type="Pfam" id="PF00106">
    <property type="entry name" value="adh_short"/>
    <property type="match status" value="2"/>
</dbReference>
<dbReference type="InterPro" id="IPR036291">
    <property type="entry name" value="NAD(P)-bd_dom_sf"/>
</dbReference>
<dbReference type="HOGENOM" id="CLU_010194_2_10_11"/>
<evidence type="ECO:0000313" key="6">
    <source>
        <dbReference type="Proteomes" id="UP000000492"/>
    </source>
</evidence>
<dbReference type="PRINTS" id="PR00081">
    <property type="entry name" value="GDHRDH"/>
</dbReference>
<dbReference type="GO" id="GO:0016491">
    <property type="term" value="F:oxidoreductase activity"/>
    <property type="evidence" value="ECO:0007669"/>
    <property type="project" value="UniProtKB-KW"/>
</dbReference>
<accession>F8DYW7</accession>
<dbReference type="OrthoDB" id="658698at2"/>
<dbReference type="Gene3D" id="3.40.50.720">
    <property type="entry name" value="NAD(P)-binding Rossmann-like Domain"/>
    <property type="match status" value="1"/>
</dbReference>
<dbReference type="STRING" id="662755.CRES_1357"/>
<feature type="region of interest" description="Disordered" evidence="4">
    <location>
        <begin position="65"/>
        <end position="91"/>
    </location>
</feature>
<protein>
    <submittedName>
        <fullName evidence="5">Oxidoreductase</fullName>
    </submittedName>
</protein>
<dbReference type="KEGG" id="crd:CRES_1357"/>
<evidence type="ECO:0000313" key="5">
    <source>
        <dbReference type="EMBL" id="AEI09712.1"/>
    </source>
</evidence>
<evidence type="ECO:0000256" key="3">
    <source>
        <dbReference type="RuleBase" id="RU000363"/>
    </source>
</evidence>
<comment type="similarity">
    <text evidence="1 3">Belongs to the short-chain dehydrogenases/reductases (SDR) family.</text>
</comment>
<dbReference type="CDD" id="cd05233">
    <property type="entry name" value="SDR_c"/>
    <property type="match status" value="1"/>
</dbReference>
<evidence type="ECO:0000256" key="1">
    <source>
        <dbReference type="ARBA" id="ARBA00006484"/>
    </source>
</evidence>
<dbReference type="PANTHER" id="PTHR43669">
    <property type="entry name" value="5-KETO-D-GLUCONATE 5-REDUCTASE"/>
    <property type="match status" value="1"/>
</dbReference>
<organism evidence="5 6">
    <name type="scientific">Corynebacterium resistens (strain DSM 45100 / JCM 12819 / GTC 2026 / SICGH 158)</name>
    <dbReference type="NCBI Taxonomy" id="662755"/>
    <lineage>
        <taxon>Bacteria</taxon>
        <taxon>Bacillati</taxon>
        <taxon>Actinomycetota</taxon>
        <taxon>Actinomycetes</taxon>
        <taxon>Mycobacteriales</taxon>
        <taxon>Corynebacteriaceae</taxon>
        <taxon>Corynebacterium</taxon>
    </lineage>
</organism>
<name>F8DYW7_CORRG</name>
<dbReference type="Proteomes" id="UP000000492">
    <property type="component" value="Chromosome"/>
</dbReference>
<dbReference type="AlphaFoldDB" id="F8DYW7"/>
<dbReference type="InterPro" id="IPR002347">
    <property type="entry name" value="SDR_fam"/>
</dbReference>